<feature type="region of interest" description="Disordered" evidence="1">
    <location>
        <begin position="224"/>
        <end position="451"/>
    </location>
</feature>
<evidence type="ECO:0000259" key="2">
    <source>
        <dbReference type="PROSITE" id="PS50196"/>
    </source>
</evidence>
<proteinExistence type="predicted"/>
<dbReference type="InterPro" id="IPR011993">
    <property type="entry name" value="PH-like_dom_sf"/>
</dbReference>
<feature type="region of interest" description="Disordered" evidence="1">
    <location>
        <begin position="500"/>
        <end position="911"/>
    </location>
</feature>
<feature type="compositionally biased region" description="Basic and acidic residues" evidence="1">
    <location>
        <begin position="1"/>
        <end position="10"/>
    </location>
</feature>
<feature type="compositionally biased region" description="Low complexity" evidence="1">
    <location>
        <begin position="410"/>
        <end position="427"/>
    </location>
</feature>
<accession>A0A317WRK4</accession>
<feature type="compositionally biased region" description="Basic and acidic residues" evidence="1">
    <location>
        <begin position="690"/>
        <end position="704"/>
    </location>
</feature>
<comment type="caution">
    <text evidence="3">The sequence shown here is derived from an EMBL/GenBank/DDBJ whole genome shotgun (WGS) entry which is preliminary data.</text>
</comment>
<dbReference type="Pfam" id="PF00638">
    <property type="entry name" value="Ran_BP1"/>
    <property type="match status" value="1"/>
</dbReference>
<dbReference type="Proteomes" id="UP000247233">
    <property type="component" value="Unassembled WGS sequence"/>
</dbReference>
<feature type="compositionally biased region" description="Polar residues" evidence="1">
    <location>
        <begin position="768"/>
        <end position="788"/>
    </location>
</feature>
<protein>
    <recommendedName>
        <fullName evidence="2">RanBD1 domain-containing protein</fullName>
    </recommendedName>
</protein>
<feature type="compositionally biased region" description="Polar residues" evidence="1">
    <location>
        <begin position="170"/>
        <end position="195"/>
    </location>
</feature>
<dbReference type="RefSeq" id="XP_025401897.1">
    <property type="nucleotide sequence ID" value="XM_025544670.1"/>
</dbReference>
<dbReference type="PANTHER" id="PTHR38697">
    <property type="entry name" value="NUCLEAR PORE COMPLEX PROTEIN SIMILAR TO S. CEREVISIAE NUP2 (EUROFUNG)"/>
    <property type="match status" value="1"/>
</dbReference>
<evidence type="ECO:0000256" key="1">
    <source>
        <dbReference type="SAM" id="MobiDB-lite"/>
    </source>
</evidence>
<feature type="compositionally biased region" description="Low complexity" evidence="1">
    <location>
        <begin position="870"/>
        <end position="887"/>
    </location>
</feature>
<feature type="compositionally biased region" description="Low complexity" evidence="1">
    <location>
        <begin position="130"/>
        <end position="141"/>
    </location>
</feature>
<dbReference type="AlphaFoldDB" id="A0A317WRK4"/>
<dbReference type="VEuPathDB" id="FungiDB:BO70DRAFT_369251"/>
<organism evidence="3 4">
    <name type="scientific">Aspergillus heteromorphus CBS 117.55</name>
    <dbReference type="NCBI Taxonomy" id="1448321"/>
    <lineage>
        <taxon>Eukaryota</taxon>
        <taxon>Fungi</taxon>
        <taxon>Dikarya</taxon>
        <taxon>Ascomycota</taxon>
        <taxon>Pezizomycotina</taxon>
        <taxon>Eurotiomycetes</taxon>
        <taxon>Eurotiomycetidae</taxon>
        <taxon>Eurotiales</taxon>
        <taxon>Aspergillaceae</taxon>
        <taxon>Aspergillus</taxon>
        <taxon>Aspergillus subgen. Circumdati</taxon>
    </lineage>
</organism>
<feature type="region of interest" description="Disordered" evidence="1">
    <location>
        <begin position="1"/>
        <end position="207"/>
    </location>
</feature>
<dbReference type="Gene3D" id="2.30.29.30">
    <property type="entry name" value="Pleckstrin-homology domain (PH domain)/Phosphotyrosine-binding domain (PTB)"/>
    <property type="match status" value="1"/>
</dbReference>
<feature type="compositionally biased region" description="Acidic residues" evidence="1">
    <location>
        <begin position="705"/>
        <end position="715"/>
    </location>
</feature>
<feature type="compositionally biased region" description="Polar residues" evidence="1">
    <location>
        <begin position="529"/>
        <end position="548"/>
    </location>
</feature>
<feature type="compositionally biased region" description="Low complexity" evidence="1">
    <location>
        <begin position="153"/>
        <end position="166"/>
    </location>
</feature>
<name>A0A317WRK4_9EURO</name>
<feature type="compositionally biased region" description="Polar residues" evidence="1">
    <location>
        <begin position="1011"/>
        <end position="1039"/>
    </location>
</feature>
<feature type="compositionally biased region" description="Polar residues" evidence="1">
    <location>
        <begin position="300"/>
        <end position="320"/>
    </location>
</feature>
<feature type="compositionally biased region" description="Polar residues" evidence="1">
    <location>
        <begin position="990"/>
        <end position="1002"/>
    </location>
</feature>
<dbReference type="PANTHER" id="PTHR38697:SF1">
    <property type="entry name" value="NUCLEAR PORE COMPLEX PROTEIN SIMILAR TO S. CEREVISIAE NUP2 (EUROFUNG)"/>
    <property type="match status" value="1"/>
</dbReference>
<dbReference type="EMBL" id="MSFL01000005">
    <property type="protein sequence ID" value="PWY88361.1"/>
    <property type="molecule type" value="Genomic_DNA"/>
</dbReference>
<dbReference type="SMART" id="SM00160">
    <property type="entry name" value="RanBD"/>
    <property type="match status" value="1"/>
</dbReference>
<dbReference type="GeneID" id="37066907"/>
<sequence length="1172" mass="120290">MASTPEDKPQRATAAQLANRKIKDVRRRPRPNSAAPSAPAPSFGGPFSSIDPNTVSSTPSMSQPFPGASSTPSQSTQNGTSSPFAFGSGGAGGSSNPFANMNNGNSGQSDAGSFSGFKGSMFNAPPASPAPAQQSLPSAPLTGGLFGTSMSNGPSAPSAAATPTAGGLFGQSNAVNTPSTNVFGQPTFGNDSMQTSPDAKAAAAPPSKPTSFFVFDFKAATPTPSLFGTTPQASSAATPAAPTPAPAAATTATPSLFGTASPAKPSTPFQNPFQSTNLFQTTPSTAQKPVEEKKEESKPFTSSTNTGPSLFSKAPSTATTAEPEKPKVAEASANPFGGLQTSAEQQPDPSSTPFQGLFSKPSTAHDAAKPSEPAKPATPGPFSFTPSAATPSASSLFTPKPPASTSAPEPKAQAPFAPSAPAESPFKVNGAKPVSSVPAIGNAPKSTKKTEAIGDSEALYRLRILNECFQRQVSKLDPASDNFDAAVQFYTRVRATLGASVGSKRKATDDGSNGIPPKRAQTFGKSADKTTLPQVISTPVATAPSSTPFKGFGTAQPTSTPTKRKSIDEGDDVSPAKRSFSKSKTTESDDEPVNAAPSPSLFSATPSTAPAKPLFSFSSSVNKDSSPAPLFSSSVSGTSSTSAAPVAPPPANPFVLKAPGTDSSASPAPGPPKFASAGGTDFLAQFKAQSAKDAEKEKQKRKDEDWDSEEEDEAEWERRDAEEQRKKQEQYGAKPKQQAKFIPGKGFVFEESSDSPAKTPEETPTPPVSTGASVFASQNNSAVKSTNIFGHLSATPSEAEDDDNEADDTEEASGGEGDDSPDSSAETKTADSKAASSDDVKGSGRSLFDRVSYDDDGKPKRQGEEEQKGSMSTLFSSSNKFSSFNSTPASLTPGSSSDSIQATSKSTTSNIFGSANAGTSVFASNASSANSTPSIFNTTNSAGDNTWKPNSPIRFATESASASKPDSGAATPVPEAPKPFSNLFGAPPTLTKSDAKSTTPSLGFSFGAPAQANSSLLAPPTLNSAAASRSPTPGVTSDTGAEDSGDGEGENLPQVDLARGGAGEENEDLVVESRARAMKHTAGGGWESQGVGFLRILKDKTTSRGRILVRADPSGNVILNARLMKEIKYSVAKNSVQFMVPQAEGPPQLWALRVKTSTDAERLSTSMEETKS</sequence>
<dbReference type="CDD" id="cd13170">
    <property type="entry name" value="RanBD_NUP50"/>
    <property type="match status" value="1"/>
</dbReference>
<reference evidence="3 4" key="1">
    <citation type="submission" date="2016-12" db="EMBL/GenBank/DDBJ databases">
        <title>The genomes of Aspergillus section Nigri reveals drivers in fungal speciation.</title>
        <authorList>
            <consortium name="DOE Joint Genome Institute"/>
            <person name="Vesth T.C."/>
            <person name="Nybo J."/>
            <person name="Theobald S."/>
            <person name="Brandl J."/>
            <person name="Frisvad J.C."/>
            <person name="Nielsen K.F."/>
            <person name="Lyhne E.K."/>
            <person name="Kogle M.E."/>
            <person name="Kuo A."/>
            <person name="Riley R."/>
            <person name="Clum A."/>
            <person name="Nolan M."/>
            <person name="Lipzen A."/>
            <person name="Salamov A."/>
            <person name="Henrissat B."/>
            <person name="Wiebenga A."/>
            <person name="De Vries R.P."/>
            <person name="Grigoriev I.V."/>
            <person name="Mortensen U.H."/>
            <person name="Andersen M.R."/>
            <person name="Baker S.E."/>
        </authorList>
    </citation>
    <scope>NUCLEOTIDE SEQUENCE [LARGE SCALE GENOMIC DNA]</scope>
    <source>
        <strain evidence="3 4">CBS 117.55</strain>
    </source>
</reference>
<feature type="compositionally biased region" description="Low complexity" evidence="1">
    <location>
        <begin position="381"/>
        <end position="398"/>
    </location>
</feature>
<evidence type="ECO:0000313" key="4">
    <source>
        <dbReference type="Proteomes" id="UP000247233"/>
    </source>
</evidence>
<feature type="compositionally biased region" description="Low complexity" evidence="1">
    <location>
        <begin position="31"/>
        <end position="49"/>
    </location>
</feature>
<gene>
    <name evidence="3" type="ORF">BO70DRAFT_369251</name>
</gene>
<feature type="compositionally biased region" description="Polar residues" evidence="1">
    <location>
        <begin position="101"/>
        <end position="112"/>
    </location>
</feature>
<evidence type="ECO:0000313" key="3">
    <source>
        <dbReference type="EMBL" id="PWY88361.1"/>
    </source>
</evidence>
<feature type="compositionally biased region" description="Basic and acidic residues" evidence="1">
    <location>
        <begin position="828"/>
        <end position="868"/>
    </location>
</feature>
<dbReference type="SUPFAM" id="SSF50729">
    <property type="entry name" value="PH domain-like"/>
    <property type="match status" value="1"/>
</dbReference>
<feature type="compositionally biased region" description="Acidic residues" evidence="1">
    <location>
        <begin position="798"/>
        <end position="821"/>
    </location>
</feature>
<feature type="compositionally biased region" description="Basic and acidic residues" evidence="1">
    <location>
        <begin position="716"/>
        <end position="729"/>
    </location>
</feature>
<feature type="compositionally biased region" description="Polar residues" evidence="1">
    <location>
        <begin position="888"/>
        <end position="911"/>
    </location>
</feature>
<keyword evidence="4" id="KW-1185">Reference proteome</keyword>
<dbReference type="STRING" id="1448321.A0A317WRK4"/>
<dbReference type="OrthoDB" id="185618at2759"/>
<feature type="compositionally biased region" description="Low complexity" evidence="1">
    <location>
        <begin position="229"/>
        <end position="255"/>
    </location>
</feature>
<feature type="compositionally biased region" description="Polar residues" evidence="1">
    <location>
        <begin position="267"/>
        <end position="287"/>
    </location>
</feature>
<dbReference type="InterPro" id="IPR000156">
    <property type="entry name" value="Ran_bind_dom"/>
</dbReference>
<dbReference type="InterPro" id="IPR053074">
    <property type="entry name" value="NPC_Nucleoporin"/>
</dbReference>
<feature type="region of interest" description="Disordered" evidence="1">
    <location>
        <begin position="924"/>
        <end position="1067"/>
    </location>
</feature>
<feature type="compositionally biased region" description="Acidic residues" evidence="1">
    <location>
        <begin position="1040"/>
        <end position="1049"/>
    </location>
</feature>
<feature type="compositionally biased region" description="Basic and acidic residues" evidence="1">
    <location>
        <begin position="289"/>
        <end position="298"/>
    </location>
</feature>
<dbReference type="PROSITE" id="PS50196">
    <property type="entry name" value="RANBD1"/>
    <property type="match status" value="1"/>
</dbReference>
<feature type="compositionally biased region" description="Polar residues" evidence="1">
    <location>
        <begin position="932"/>
        <end position="949"/>
    </location>
</feature>
<feature type="compositionally biased region" description="Polar residues" evidence="1">
    <location>
        <begin position="339"/>
        <end position="354"/>
    </location>
</feature>
<feature type="compositionally biased region" description="Polar residues" evidence="1">
    <location>
        <begin position="50"/>
        <end position="80"/>
    </location>
</feature>
<feature type="compositionally biased region" description="Low complexity" evidence="1">
    <location>
        <begin position="196"/>
        <end position="205"/>
    </location>
</feature>
<feature type="domain" description="RanBD1" evidence="2">
    <location>
        <begin position="1052"/>
        <end position="1172"/>
    </location>
</feature>
<feature type="compositionally biased region" description="Low complexity" evidence="1">
    <location>
        <begin position="616"/>
        <end position="645"/>
    </location>
</feature>